<reference evidence="1" key="1">
    <citation type="submission" date="2019-08" db="EMBL/GenBank/DDBJ databases">
        <authorList>
            <person name="Kucharzyk K."/>
            <person name="Murdoch R.W."/>
            <person name="Higgins S."/>
            <person name="Loffler F."/>
        </authorList>
    </citation>
    <scope>NUCLEOTIDE SEQUENCE</scope>
</reference>
<sequence length="123" mass="13309">MEIGQQVQPRIARAEIVDGSFEAEFAVFTQNIRQMAMVIYVFAFQCLENQLVKRKIVRAGGLQGAANAQLGSIHRVGHEIDGKTGLHPQGRGAGDCLGTATLVETVAVAIVDLGQHRQRPFAL</sequence>
<gene>
    <name evidence="1" type="ORF">SDC9_208547</name>
</gene>
<organism evidence="1">
    <name type="scientific">bioreactor metagenome</name>
    <dbReference type="NCBI Taxonomy" id="1076179"/>
    <lineage>
        <taxon>unclassified sequences</taxon>
        <taxon>metagenomes</taxon>
        <taxon>ecological metagenomes</taxon>
    </lineage>
</organism>
<accession>A0A645JAW6</accession>
<proteinExistence type="predicted"/>
<name>A0A645JAW6_9ZZZZ</name>
<dbReference type="EMBL" id="VSSQ01136555">
    <property type="protein sequence ID" value="MPN60815.1"/>
    <property type="molecule type" value="Genomic_DNA"/>
</dbReference>
<comment type="caution">
    <text evidence="1">The sequence shown here is derived from an EMBL/GenBank/DDBJ whole genome shotgun (WGS) entry which is preliminary data.</text>
</comment>
<dbReference type="AlphaFoldDB" id="A0A645JAW6"/>
<protein>
    <submittedName>
        <fullName evidence="1">Uncharacterized protein</fullName>
    </submittedName>
</protein>
<evidence type="ECO:0000313" key="1">
    <source>
        <dbReference type="EMBL" id="MPN60815.1"/>
    </source>
</evidence>